<dbReference type="AlphaFoldDB" id="A0A173UV24"/>
<dbReference type="GO" id="GO:0003677">
    <property type="term" value="F:DNA binding"/>
    <property type="evidence" value="ECO:0007669"/>
    <property type="project" value="InterPro"/>
</dbReference>
<gene>
    <name evidence="3" type="ORF">ERS852423_00702</name>
    <name evidence="2" type="ORF">ERS852573_02341</name>
</gene>
<dbReference type="InterPro" id="IPR013249">
    <property type="entry name" value="RNA_pol_sigma70_r4_t2"/>
</dbReference>
<protein>
    <submittedName>
        <fullName evidence="2">RNA polymerase sigma factor</fullName>
    </submittedName>
</protein>
<evidence type="ECO:0000313" key="3">
    <source>
        <dbReference type="EMBL" id="CUN52073.1"/>
    </source>
</evidence>
<dbReference type="GO" id="GO:0006352">
    <property type="term" value="P:DNA-templated transcription initiation"/>
    <property type="evidence" value="ECO:0007669"/>
    <property type="project" value="InterPro"/>
</dbReference>
<organism evidence="2 5">
    <name type="scientific">Dorea longicatena</name>
    <dbReference type="NCBI Taxonomy" id="88431"/>
    <lineage>
        <taxon>Bacteria</taxon>
        <taxon>Bacillati</taxon>
        <taxon>Bacillota</taxon>
        <taxon>Clostridia</taxon>
        <taxon>Lachnospirales</taxon>
        <taxon>Lachnospiraceae</taxon>
        <taxon>Dorea</taxon>
    </lineage>
</organism>
<proteinExistence type="predicted"/>
<evidence type="ECO:0000313" key="5">
    <source>
        <dbReference type="Proteomes" id="UP000095597"/>
    </source>
</evidence>
<dbReference type="Proteomes" id="UP000095597">
    <property type="component" value="Unassembled WGS sequence"/>
</dbReference>
<evidence type="ECO:0000313" key="2">
    <source>
        <dbReference type="EMBL" id="CUN18799.1"/>
    </source>
</evidence>
<reference evidence="4 5" key="1">
    <citation type="submission" date="2015-09" db="EMBL/GenBank/DDBJ databases">
        <authorList>
            <consortium name="Pathogen Informatics"/>
        </authorList>
    </citation>
    <scope>NUCLEOTIDE SEQUENCE [LARGE SCALE GENOMIC DNA]</scope>
    <source>
        <strain evidence="3 4">2789STDY5608866</strain>
        <strain evidence="2 5">2789STDY5834961</strain>
    </source>
</reference>
<accession>A0A173UV24</accession>
<dbReference type="InterPro" id="IPR036388">
    <property type="entry name" value="WH-like_DNA-bd_sf"/>
</dbReference>
<dbReference type="RefSeq" id="WP_242856354.1">
    <property type="nucleotide sequence ID" value="NZ_CP094679.1"/>
</dbReference>
<name>A0A173UV24_9FIRM</name>
<dbReference type="EMBL" id="CYYY01000002">
    <property type="protein sequence ID" value="CUN52073.1"/>
    <property type="molecule type" value="Genomic_DNA"/>
</dbReference>
<evidence type="ECO:0000313" key="4">
    <source>
        <dbReference type="Proteomes" id="UP000095439"/>
    </source>
</evidence>
<dbReference type="SUPFAM" id="SSF88659">
    <property type="entry name" value="Sigma3 and sigma4 domains of RNA polymerase sigma factors"/>
    <property type="match status" value="1"/>
</dbReference>
<sequence length="111" mass="13133">MWLCQIAKHEYYAWTKKQKRYANKLDENHADQGEDLLNGIINQENGQIIRKILHDLQEPYKEVFMLRVMGEVSYRDIGQLFSKSESWARVTYYRAKKMIVEKMGGAGNDEM</sequence>
<dbReference type="Gene3D" id="1.10.10.10">
    <property type="entry name" value="Winged helix-like DNA-binding domain superfamily/Winged helix DNA-binding domain"/>
    <property type="match status" value="1"/>
</dbReference>
<dbReference type="Proteomes" id="UP000095439">
    <property type="component" value="Unassembled WGS sequence"/>
</dbReference>
<dbReference type="Pfam" id="PF08281">
    <property type="entry name" value="Sigma70_r4_2"/>
    <property type="match status" value="1"/>
</dbReference>
<evidence type="ECO:0000259" key="1">
    <source>
        <dbReference type="Pfam" id="PF08281"/>
    </source>
</evidence>
<dbReference type="EMBL" id="CYXO01000016">
    <property type="protein sequence ID" value="CUN18799.1"/>
    <property type="molecule type" value="Genomic_DNA"/>
</dbReference>
<feature type="domain" description="RNA polymerase sigma factor 70 region 4 type 2" evidence="1">
    <location>
        <begin position="47"/>
        <end position="98"/>
    </location>
</feature>
<dbReference type="GO" id="GO:0016987">
    <property type="term" value="F:sigma factor activity"/>
    <property type="evidence" value="ECO:0007669"/>
    <property type="project" value="InterPro"/>
</dbReference>
<dbReference type="InterPro" id="IPR013324">
    <property type="entry name" value="RNA_pol_sigma_r3/r4-like"/>
</dbReference>